<name>A0A6G0YLB1_APHCR</name>
<organism evidence="1 2">
    <name type="scientific">Aphis craccivora</name>
    <name type="common">Cowpea aphid</name>
    <dbReference type="NCBI Taxonomy" id="307492"/>
    <lineage>
        <taxon>Eukaryota</taxon>
        <taxon>Metazoa</taxon>
        <taxon>Ecdysozoa</taxon>
        <taxon>Arthropoda</taxon>
        <taxon>Hexapoda</taxon>
        <taxon>Insecta</taxon>
        <taxon>Pterygota</taxon>
        <taxon>Neoptera</taxon>
        <taxon>Paraneoptera</taxon>
        <taxon>Hemiptera</taxon>
        <taxon>Sternorrhyncha</taxon>
        <taxon>Aphidomorpha</taxon>
        <taxon>Aphidoidea</taxon>
        <taxon>Aphididae</taxon>
        <taxon>Aphidini</taxon>
        <taxon>Aphis</taxon>
        <taxon>Aphis</taxon>
    </lineage>
</organism>
<dbReference type="AlphaFoldDB" id="A0A6G0YLB1"/>
<sequence length="59" mass="7054">MYSRSVPTSPLFFVAYNMYPFTRLHTRARAHCILLIILYCLQQFGIENHILKVQLHQLF</sequence>
<protein>
    <submittedName>
        <fullName evidence="1">Uncharacterized protein</fullName>
    </submittedName>
</protein>
<evidence type="ECO:0000313" key="2">
    <source>
        <dbReference type="Proteomes" id="UP000478052"/>
    </source>
</evidence>
<reference evidence="1 2" key="1">
    <citation type="submission" date="2019-08" db="EMBL/GenBank/DDBJ databases">
        <title>Whole genome of Aphis craccivora.</title>
        <authorList>
            <person name="Voronova N.V."/>
            <person name="Shulinski R.S."/>
            <person name="Bandarenka Y.V."/>
            <person name="Zhorov D.G."/>
            <person name="Warner D."/>
        </authorList>
    </citation>
    <scope>NUCLEOTIDE SEQUENCE [LARGE SCALE GENOMIC DNA]</scope>
    <source>
        <strain evidence="1">180601</strain>
        <tissue evidence="1">Whole Body</tissue>
    </source>
</reference>
<evidence type="ECO:0000313" key="1">
    <source>
        <dbReference type="EMBL" id="KAF0758178.1"/>
    </source>
</evidence>
<comment type="caution">
    <text evidence="1">The sequence shown here is derived from an EMBL/GenBank/DDBJ whole genome shotgun (WGS) entry which is preliminary data.</text>
</comment>
<gene>
    <name evidence="1" type="ORF">FWK35_00033821</name>
</gene>
<dbReference type="EMBL" id="VUJU01003360">
    <property type="protein sequence ID" value="KAF0758178.1"/>
    <property type="molecule type" value="Genomic_DNA"/>
</dbReference>
<keyword evidence="2" id="KW-1185">Reference proteome</keyword>
<dbReference type="Proteomes" id="UP000478052">
    <property type="component" value="Unassembled WGS sequence"/>
</dbReference>
<proteinExistence type="predicted"/>
<accession>A0A6G0YLB1</accession>